<proteinExistence type="predicted"/>
<evidence type="ECO:0000313" key="1">
    <source>
        <dbReference type="EMBL" id="TFK52454.1"/>
    </source>
</evidence>
<dbReference type="Proteomes" id="UP000305948">
    <property type="component" value="Unassembled WGS sequence"/>
</dbReference>
<evidence type="ECO:0000313" key="2">
    <source>
        <dbReference type="Proteomes" id="UP000305948"/>
    </source>
</evidence>
<accession>A0A5C3N488</accession>
<sequence>MYCTTSPLALQGQDPITTYGQRIQLQLPANTVGPGGFLRGSFAANLSVSGLHSPSQSARAVTVNPLVSRHRLRIFPRHCGYYERHQFAVVVRGERAGVQNLAESAAPHNLGPVATSTQLVEDRPYGDKLFASLLVIRKAAATFPTSPSPVFEMLTHTNDESPLGTGPYCISGKELLGRKFTHMWLVAFGRIALSKRIPAYDDATGILKADVFGWYSELCGEPVRYRLNVVDASDLESGALRHLGTIPHDLLSWSMSGKSFGVTHMPGKFISRISQALTFYHRCLPFVHYYLLYSDIRVVTLERERRIRRMASPSIGSGERYYFGHNREAPSWRLATSRRLISSAPNPAHWQRRLRGGWQHTLESACWLQGIDLLLPPRESRHRAVRQDVKPSEQIVIHAYTEVTLRIETGGYTTVRKCFLISRYWNTRCVGSMDTAYIHIRKTCAVGPTRTALSRTGCMARLAGPSQHRTKSRRRAGKVEDVGHICSADDDPLLVSVVGPAFLSSIPVAQSRNSDVVRVANANKETGRTECPMPPIIHDIAHDEPTSACYLSRHSGTGAPAPGLQSPYVLALCRLKHQVKGVLADLDSGMFLIYENPHSEVHNAEDAPYAKVSMSANSATPGTGSERKRNNVGSVELMIIVDPGHALEFRAGLGIQMREDMG</sequence>
<gene>
    <name evidence="1" type="ORF">OE88DRAFT_1644128</name>
</gene>
<protein>
    <submittedName>
        <fullName evidence="1">Uncharacterized protein</fullName>
    </submittedName>
</protein>
<organism evidence="1 2">
    <name type="scientific">Heliocybe sulcata</name>
    <dbReference type="NCBI Taxonomy" id="5364"/>
    <lineage>
        <taxon>Eukaryota</taxon>
        <taxon>Fungi</taxon>
        <taxon>Dikarya</taxon>
        <taxon>Basidiomycota</taxon>
        <taxon>Agaricomycotina</taxon>
        <taxon>Agaricomycetes</taxon>
        <taxon>Gloeophyllales</taxon>
        <taxon>Gloeophyllaceae</taxon>
        <taxon>Heliocybe</taxon>
    </lineage>
</organism>
<keyword evidence="2" id="KW-1185">Reference proteome</keyword>
<dbReference type="EMBL" id="ML213509">
    <property type="protein sequence ID" value="TFK52454.1"/>
    <property type="molecule type" value="Genomic_DNA"/>
</dbReference>
<dbReference type="AlphaFoldDB" id="A0A5C3N488"/>
<name>A0A5C3N488_9AGAM</name>
<reference evidence="1 2" key="1">
    <citation type="journal article" date="2019" name="Nat. Ecol. Evol.">
        <title>Megaphylogeny resolves global patterns of mushroom evolution.</title>
        <authorList>
            <person name="Varga T."/>
            <person name="Krizsan K."/>
            <person name="Foldi C."/>
            <person name="Dima B."/>
            <person name="Sanchez-Garcia M."/>
            <person name="Sanchez-Ramirez S."/>
            <person name="Szollosi G.J."/>
            <person name="Szarkandi J.G."/>
            <person name="Papp V."/>
            <person name="Albert L."/>
            <person name="Andreopoulos W."/>
            <person name="Angelini C."/>
            <person name="Antonin V."/>
            <person name="Barry K.W."/>
            <person name="Bougher N.L."/>
            <person name="Buchanan P."/>
            <person name="Buyck B."/>
            <person name="Bense V."/>
            <person name="Catcheside P."/>
            <person name="Chovatia M."/>
            <person name="Cooper J."/>
            <person name="Damon W."/>
            <person name="Desjardin D."/>
            <person name="Finy P."/>
            <person name="Geml J."/>
            <person name="Haridas S."/>
            <person name="Hughes K."/>
            <person name="Justo A."/>
            <person name="Karasinski D."/>
            <person name="Kautmanova I."/>
            <person name="Kiss B."/>
            <person name="Kocsube S."/>
            <person name="Kotiranta H."/>
            <person name="LaButti K.M."/>
            <person name="Lechner B.E."/>
            <person name="Liimatainen K."/>
            <person name="Lipzen A."/>
            <person name="Lukacs Z."/>
            <person name="Mihaltcheva S."/>
            <person name="Morgado L.N."/>
            <person name="Niskanen T."/>
            <person name="Noordeloos M.E."/>
            <person name="Ohm R.A."/>
            <person name="Ortiz-Santana B."/>
            <person name="Ovrebo C."/>
            <person name="Racz N."/>
            <person name="Riley R."/>
            <person name="Savchenko A."/>
            <person name="Shiryaev A."/>
            <person name="Soop K."/>
            <person name="Spirin V."/>
            <person name="Szebenyi C."/>
            <person name="Tomsovsky M."/>
            <person name="Tulloss R.E."/>
            <person name="Uehling J."/>
            <person name="Grigoriev I.V."/>
            <person name="Vagvolgyi C."/>
            <person name="Papp T."/>
            <person name="Martin F.M."/>
            <person name="Miettinen O."/>
            <person name="Hibbett D.S."/>
            <person name="Nagy L.G."/>
        </authorList>
    </citation>
    <scope>NUCLEOTIDE SEQUENCE [LARGE SCALE GENOMIC DNA]</scope>
    <source>
        <strain evidence="1 2">OMC1185</strain>
    </source>
</reference>